<proteinExistence type="predicted"/>
<organism evidence="1 2">
    <name type="scientific">Zhongshania borealis</name>
    <dbReference type="NCBI Taxonomy" id="889488"/>
    <lineage>
        <taxon>Bacteria</taxon>
        <taxon>Pseudomonadati</taxon>
        <taxon>Pseudomonadota</taxon>
        <taxon>Gammaproteobacteria</taxon>
        <taxon>Cellvibrionales</taxon>
        <taxon>Spongiibacteraceae</taxon>
        <taxon>Zhongshania</taxon>
    </lineage>
</organism>
<reference evidence="2" key="1">
    <citation type="journal article" date="2019" name="Int. J. Syst. Evol. Microbiol.">
        <title>The Global Catalogue of Microorganisms (GCM) 10K type strain sequencing project: providing services to taxonomists for standard genome sequencing and annotation.</title>
        <authorList>
            <consortium name="The Broad Institute Genomics Platform"/>
            <consortium name="The Broad Institute Genome Sequencing Center for Infectious Disease"/>
            <person name="Wu L."/>
            <person name="Ma J."/>
        </authorList>
    </citation>
    <scope>NUCLEOTIDE SEQUENCE [LARGE SCALE GENOMIC DNA]</scope>
    <source>
        <strain evidence="2">JCM 17304</strain>
    </source>
</reference>
<dbReference type="Proteomes" id="UP001500392">
    <property type="component" value="Unassembled WGS sequence"/>
</dbReference>
<accession>A0ABP7X222</accession>
<name>A0ABP7X222_9GAMM</name>
<dbReference type="EMBL" id="BAABDM010000007">
    <property type="protein sequence ID" value="GAA4102817.1"/>
    <property type="molecule type" value="Genomic_DNA"/>
</dbReference>
<comment type="caution">
    <text evidence="1">The sequence shown here is derived from an EMBL/GenBank/DDBJ whole genome shotgun (WGS) entry which is preliminary data.</text>
</comment>
<evidence type="ECO:0000313" key="1">
    <source>
        <dbReference type="EMBL" id="GAA4102817.1"/>
    </source>
</evidence>
<keyword evidence="2" id="KW-1185">Reference proteome</keyword>
<gene>
    <name evidence="1" type="ORF">GCM10022414_30860</name>
</gene>
<sequence length="145" mass="16528">MPTVWQVLKPDARHDVWRRQSKTTPNMTVNAFETKLSGTSGGYDFEQLGWKHEKLVCDDGGQGIPYYTCQPQADAPEELQCLFCSLDGGLLWPMWIVPPPVGAQGLEDRKVMSNNMYSKRNSGHEFTKVLTDQERYAIIEYLKTL</sequence>
<protein>
    <recommendedName>
        <fullName evidence="3">Cytochrome c domain-containing protein</fullName>
    </recommendedName>
</protein>
<evidence type="ECO:0008006" key="3">
    <source>
        <dbReference type="Google" id="ProtNLM"/>
    </source>
</evidence>
<evidence type="ECO:0000313" key="2">
    <source>
        <dbReference type="Proteomes" id="UP001500392"/>
    </source>
</evidence>